<feature type="non-terminal residue" evidence="1">
    <location>
        <position position="79"/>
    </location>
</feature>
<gene>
    <name evidence="1" type="primary">ORF218838</name>
</gene>
<sequence length="79" mass="8509">MEPALLNAVSGDQGKNIDDLNILTVTNNKPVDHLVQVQVETYNMIPTSSSSERNVAININSSPMISRMALNDNKAGKIG</sequence>
<dbReference type="EMBL" id="HACG01051617">
    <property type="protein sequence ID" value="CEK98488.1"/>
    <property type="molecule type" value="Transcribed_RNA"/>
</dbReference>
<organism evidence="1">
    <name type="scientific">Arion vulgaris</name>
    <dbReference type="NCBI Taxonomy" id="1028688"/>
    <lineage>
        <taxon>Eukaryota</taxon>
        <taxon>Metazoa</taxon>
        <taxon>Spiralia</taxon>
        <taxon>Lophotrochozoa</taxon>
        <taxon>Mollusca</taxon>
        <taxon>Gastropoda</taxon>
        <taxon>Heterobranchia</taxon>
        <taxon>Euthyneura</taxon>
        <taxon>Panpulmonata</taxon>
        <taxon>Eupulmonata</taxon>
        <taxon>Stylommatophora</taxon>
        <taxon>Helicina</taxon>
        <taxon>Arionoidea</taxon>
        <taxon>Arionidae</taxon>
        <taxon>Arion</taxon>
    </lineage>
</organism>
<name>A0A0B7BZX6_9EUPU</name>
<evidence type="ECO:0000313" key="1">
    <source>
        <dbReference type="EMBL" id="CEK98488.1"/>
    </source>
</evidence>
<proteinExistence type="predicted"/>
<reference evidence="1" key="1">
    <citation type="submission" date="2014-12" db="EMBL/GenBank/DDBJ databases">
        <title>Insight into the proteome of Arion vulgaris.</title>
        <authorList>
            <person name="Aradska J."/>
            <person name="Bulat T."/>
            <person name="Smidak R."/>
            <person name="Sarate P."/>
            <person name="Gangsoo J."/>
            <person name="Sialana F."/>
            <person name="Bilban M."/>
            <person name="Lubec G."/>
        </authorList>
    </citation>
    <scope>NUCLEOTIDE SEQUENCE</scope>
    <source>
        <tissue evidence="1">Skin</tissue>
    </source>
</reference>
<dbReference type="AlphaFoldDB" id="A0A0B7BZX6"/>
<accession>A0A0B7BZX6</accession>
<protein>
    <submittedName>
        <fullName evidence="1">Uncharacterized protein</fullName>
    </submittedName>
</protein>